<keyword evidence="1" id="KW-1133">Transmembrane helix</keyword>
<organism evidence="2">
    <name type="scientific">Arundo donax</name>
    <name type="common">Giant reed</name>
    <name type="synonym">Donax arundinaceus</name>
    <dbReference type="NCBI Taxonomy" id="35708"/>
    <lineage>
        <taxon>Eukaryota</taxon>
        <taxon>Viridiplantae</taxon>
        <taxon>Streptophyta</taxon>
        <taxon>Embryophyta</taxon>
        <taxon>Tracheophyta</taxon>
        <taxon>Spermatophyta</taxon>
        <taxon>Magnoliopsida</taxon>
        <taxon>Liliopsida</taxon>
        <taxon>Poales</taxon>
        <taxon>Poaceae</taxon>
        <taxon>PACMAD clade</taxon>
        <taxon>Arundinoideae</taxon>
        <taxon>Arundineae</taxon>
        <taxon>Arundo</taxon>
    </lineage>
</organism>
<protein>
    <submittedName>
        <fullName evidence="2">Uncharacterized protein</fullName>
    </submittedName>
</protein>
<dbReference type="EMBL" id="GBRH01232457">
    <property type="protein sequence ID" value="JAD65438.1"/>
    <property type="molecule type" value="Transcribed_RNA"/>
</dbReference>
<sequence length="37" mass="4505">MGKSSQTTVVLTLMVLWAKHHWLLFFRYFRCKLMLMS</sequence>
<evidence type="ECO:0000313" key="2">
    <source>
        <dbReference type="EMBL" id="JAD65438.1"/>
    </source>
</evidence>
<feature type="transmembrane region" description="Helical" evidence="1">
    <location>
        <begin position="6"/>
        <end position="29"/>
    </location>
</feature>
<name>A0A0A9BTB2_ARUDO</name>
<evidence type="ECO:0000256" key="1">
    <source>
        <dbReference type="SAM" id="Phobius"/>
    </source>
</evidence>
<keyword evidence="1" id="KW-0812">Transmembrane</keyword>
<proteinExistence type="predicted"/>
<dbReference type="AlphaFoldDB" id="A0A0A9BTB2"/>
<accession>A0A0A9BTB2</accession>
<reference evidence="2" key="1">
    <citation type="submission" date="2014-09" db="EMBL/GenBank/DDBJ databases">
        <authorList>
            <person name="Magalhaes I.L.F."/>
            <person name="Oliveira U."/>
            <person name="Santos F.R."/>
            <person name="Vidigal T.H.D.A."/>
            <person name="Brescovit A.D."/>
            <person name="Santos A.J."/>
        </authorList>
    </citation>
    <scope>NUCLEOTIDE SEQUENCE</scope>
    <source>
        <tissue evidence="2">Shoot tissue taken approximately 20 cm above the soil surface</tissue>
    </source>
</reference>
<reference evidence="2" key="2">
    <citation type="journal article" date="2015" name="Data Brief">
        <title>Shoot transcriptome of the giant reed, Arundo donax.</title>
        <authorList>
            <person name="Barrero R.A."/>
            <person name="Guerrero F.D."/>
            <person name="Moolhuijzen P."/>
            <person name="Goolsby J.A."/>
            <person name="Tidwell J."/>
            <person name="Bellgard S.E."/>
            <person name="Bellgard M.I."/>
        </authorList>
    </citation>
    <scope>NUCLEOTIDE SEQUENCE</scope>
    <source>
        <tissue evidence="2">Shoot tissue taken approximately 20 cm above the soil surface</tissue>
    </source>
</reference>
<keyword evidence="1" id="KW-0472">Membrane</keyword>